<evidence type="ECO:0000256" key="3">
    <source>
        <dbReference type="ARBA" id="ARBA00023163"/>
    </source>
</evidence>
<dbReference type="PANTHER" id="PTHR30146:SF109">
    <property type="entry name" value="HTH-TYPE TRANSCRIPTIONAL REGULATOR GALS"/>
    <property type="match status" value="1"/>
</dbReference>
<evidence type="ECO:0000259" key="4">
    <source>
        <dbReference type="PROSITE" id="PS50932"/>
    </source>
</evidence>
<proteinExistence type="predicted"/>
<comment type="caution">
    <text evidence="5">The sequence shown here is derived from an EMBL/GenBank/DDBJ whole genome shotgun (WGS) entry which is preliminary data.</text>
</comment>
<dbReference type="Pfam" id="PF00532">
    <property type="entry name" value="Peripla_BP_1"/>
    <property type="match status" value="1"/>
</dbReference>
<protein>
    <submittedName>
        <fullName evidence="5">LacI family transcriptional regulator</fullName>
    </submittedName>
</protein>
<dbReference type="InterPro" id="IPR010982">
    <property type="entry name" value="Lambda_DNA-bd_dom_sf"/>
</dbReference>
<dbReference type="SUPFAM" id="SSF47413">
    <property type="entry name" value="lambda repressor-like DNA-binding domains"/>
    <property type="match status" value="1"/>
</dbReference>
<dbReference type="InterPro" id="IPR000843">
    <property type="entry name" value="HTH_LacI"/>
</dbReference>
<dbReference type="InterPro" id="IPR001761">
    <property type="entry name" value="Peripla_BP/Lac1_sug-bd_dom"/>
</dbReference>
<dbReference type="PANTHER" id="PTHR30146">
    <property type="entry name" value="LACI-RELATED TRANSCRIPTIONAL REPRESSOR"/>
    <property type="match status" value="1"/>
</dbReference>
<sequence>MRSGQVTIKDIAKELGISASTVSRALKDHPDISVKTKEAVNALAKAWHYKPNAVALSLRSSKSNVIGVIIPEIVHHFFSSVISGIEKIAHDGGYNVMIFQSDESYERELDNTQALLSSRVDGILVSMSKETKDYDHFRELRRNGIPIVFFDRICNELSSDNVIVDDFTGAFSAVQHLIDTGCKRIAHLSAPQHMLLGQNRLQGYRQALIKNKHKIDEDLIIKCDSFDEAKELVPLLLNLPERPDAIFAVNELTAAGALSVVKKAGLRVPEDISIIGFTDGIVSRVTDPALTTLEQHGHEVGLKATELLLERIKDRSMDYEPVTRVVKTSLVVRESTRYKE</sequence>
<keyword evidence="6" id="KW-1185">Reference proteome</keyword>
<evidence type="ECO:0000313" key="6">
    <source>
        <dbReference type="Proteomes" id="UP000289703"/>
    </source>
</evidence>
<gene>
    <name evidence="5" type="ORF">EO244_05460</name>
</gene>
<reference evidence="5 6" key="1">
    <citation type="submission" date="2019-01" db="EMBL/GenBank/DDBJ databases">
        <title>Ancylomarina salipaludis sp. nov., isolated from a salt marsh.</title>
        <authorList>
            <person name="Yoon J.-H."/>
        </authorList>
    </citation>
    <scope>NUCLEOTIDE SEQUENCE [LARGE SCALE GENOMIC DNA]</scope>
    <source>
        <strain evidence="5 6">SHSM-M15</strain>
    </source>
</reference>
<dbReference type="EMBL" id="SAXA01000003">
    <property type="protein sequence ID" value="RXQ96281.1"/>
    <property type="molecule type" value="Genomic_DNA"/>
</dbReference>
<dbReference type="Pfam" id="PF00356">
    <property type="entry name" value="LacI"/>
    <property type="match status" value="1"/>
</dbReference>
<name>A0A4Q1JNT0_9BACT</name>
<dbReference type="CDD" id="cd01392">
    <property type="entry name" value="HTH_LacI"/>
    <property type="match status" value="1"/>
</dbReference>
<organism evidence="5 6">
    <name type="scientific">Ancylomarina salipaludis</name>
    <dbReference type="NCBI Taxonomy" id="2501299"/>
    <lineage>
        <taxon>Bacteria</taxon>
        <taxon>Pseudomonadati</taxon>
        <taxon>Bacteroidota</taxon>
        <taxon>Bacteroidia</taxon>
        <taxon>Marinilabiliales</taxon>
        <taxon>Marinifilaceae</taxon>
        <taxon>Ancylomarina</taxon>
    </lineage>
</organism>
<dbReference type="GO" id="GO:0000976">
    <property type="term" value="F:transcription cis-regulatory region binding"/>
    <property type="evidence" value="ECO:0007669"/>
    <property type="project" value="TreeGrafter"/>
</dbReference>
<dbReference type="RefSeq" id="WP_129253642.1">
    <property type="nucleotide sequence ID" value="NZ_SAXA01000003.1"/>
</dbReference>
<dbReference type="PROSITE" id="PS50932">
    <property type="entry name" value="HTH_LACI_2"/>
    <property type="match status" value="1"/>
</dbReference>
<dbReference type="AlphaFoldDB" id="A0A4Q1JNT0"/>
<dbReference type="SUPFAM" id="SSF53822">
    <property type="entry name" value="Periplasmic binding protein-like I"/>
    <property type="match status" value="1"/>
</dbReference>
<evidence type="ECO:0000256" key="1">
    <source>
        <dbReference type="ARBA" id="ARBA00023015"/>
    </source>
</evidence>
<keyword evidence="3" id="KW-0804">Transcription</keyword>
<accession>A0A4Q1JNT0</accession>
<dbReference type="Gene3D" id="1.10.260.40">
    <property type="entry name" value="lambda repressor-like DNA-binding domains"/>
    <property type="match status" value="1"/>
</dbReference>
<dbReference type="Gene3D" id="3.40.50.2300">
    <property type="match status" value="2"/>
</dbReference>
<keyword evidence="1" id="KW-0805">Transcription regulation</keyword>
<dbReference type="CDD" id="cd06267">
    <property type="entry name" value="PBP1_LacI_sugar_binding-like"/>
    <property type="match status" value="1"/>
</dbReference>
<dbReference type="OrthoDB" id="9803256at2"/>
<dbReference type="SMART" id="SM00354">
    <property type="entry name" value="HTH_LACI"/>
    <property type="match status" value="1"/>
</dbReference>
<dbReference type="GO" id="GO:0003700">
    <property type="term" value="F:DNA-binding transcription factor activity"/>
    <property type="evidence" value="ECO:0007669"/>
    <property type="project" value="TreeGrafter"/>
</dbReference>
<evidence type="ECO:0000313" key="5">
    <source>
        <dbReference type="EMBL" id="RXQ96281.1"/>
    </source>
</evidence>
<feature type="domain" description="HTH lacI-type" evidence="4">
    <location>
        <begin position="6"/>
        <end position="60"/>
    </location>
</feature>
<dbReference type="Proteomes" id="UP000289703">
    <property type="component" value="Unassembled WGS sequence"/>
</dbReference>
<keyword evidence="2" id="KW-0238">DNA-binding</keyword>
<evidence type="ECO:0000256" key="2">
    <source>
        <dbReference type="ARBA" id="ARBA00023125"/>
    </source>
</evidence>
<dbReference type="InterPro" id="IPR028082">
    <property type="entry name" value="Peripla_BP_I"/>
</dbReference>